<dbReference type="PANTHER" id="PTHR44688">
    <property type="entry name" value="DNA-BINDING TRANSCRIPTIONAL ACTIVATOR DEVR_DOSR"/>
    <property type="match status" value="1"/>
</dbReference>
<dbReference type="SUPFAM" id="SSF48452">
    <property type="entry name" value="TPR-like"/>
    <property type="match status" value="1"/>
</dbReference>
<dbReference type="Pfam" id="PF00196">
    <property type="entry name" value="GerE"/>
    <property type="match status" value="1"/>
</dbReference>
<dbReference type="InterPro" id="IPR036388">
    <property type="entry name" value="WH-like_DNA-bd_sf"/>
</dbReference>
<evidence type="ECO:0000313" key="6">
    <source>
        <dbReference type="EMBL" id="MBH0238334.1"/>
    </source>
</evidence>
<sequence length="870" mass="95277">MIPETRSPRSPFFNRRVMPPRIPVDVVDRPRLTGIAGLLTRYRLTLVQAPAGAGKTTLLSQWHAAARAAGCLTAWYSVNDDEKDPLGLADYLALVIAAAAGRGEANGLPAHREEALPQLLDLIEAASADRPLILFVDDYHLADGRDGGATLEALLGADFPQVGIVIASRQRPALALGRYRAHGEMLELTMNELQFSPDETQDFFRAARGVELSADLGRAMQQHTEGWAAGLRLASLVFAREGGEAFMAGAPSGSHRAFADYFLEEVISGLPEHVIGFLTETCILESLGGDLCDAVTGRTDSAEILAEFEKVQLFIVALPGQQRWYRYHHLFQEFLHNRLVSGGRERLEALHLRAAGWFLHAESPVEAVRHAFLARRPNWAAELIERHCVYDYLSHGRFDMYYRWMQQLPREAREARPLLMFLLVWRYINNQRFHQAEQTLVAIEEAYARADGACRAIAAETGLHLPGRLHLMRALIGAYGGNLTAGRRHIDAIGGAELDKLAFGQVDLDSIHSYIAYLEGDLETAERLTWKANGVYDAIACHWGGIHSRCIAAMCYLARGLPGEAEPVLADALAIGGRHFSPQSYMVALPSALLGAIAYERGDLDEAERLWQRALPAPAATDVFGMAERALVPTIGLARLYDATGRGAEAEALLVRVSRMAYEAEDFRLEFELAIERADRAFRQGRHADGQRELDRLGPLLPEAHARFPASIWRIWERHAAVEARSRQLRGDPGAFAPLGEKAAAARREGRAASAVVIEALLRRQGMDPAGASADTAAAAAVGAARTMADIAAPPQDSAAPAPARPRRSASDDLTARETEVLALMRQGCSNAEIGRRLEINLNTVKSHVKKIFEKLGVSNRTQAVLKAIG</sequence>
<dbReference type="Gene3D" id="1.25.40.10">
    <property type="entry name" value="Tetratricopeptide repeat domain"/>
    <property type="match status" value="1"/>
</dbReference>
<dbReference type="SUPFAM" id="SSF52540">
    <property type="entry name" value="P-loop containing nucleoside triphosphate hydrolases"/>
    <property type="match status" value="1"/>
</dbReference>
<dbReference type="InterPro" id="IPR016032">
    <property type="entry name" value="Sig_transdc_resp-reg_C-effctor"/>
</dbReference>
<evidence type="ECO:0000256" key="1">
    <source>
        <dbReference type="ARBA" id="ARBA00023015"/>
    </source>
</evidence>
<dbReference type="GO" id="GO:0003677">
    <property type="term" value="F:DNA binding"/>
    <property type="evidence" value="ECO:0007669"/>
    <property type="project" value="UniProtKB-KW"/>
</dbReference>
<dbReference type="InterPro" id="IPR059106">
    <property type="entry name" value="WHD_MalT"/>
</dbReference>
<evidence type="ECO:0000259" key="5">
    <source>
        <dbReference type="PROSITE" id="PS50043"/>
    </source>
</evidence>
<keyword evidence="7" id="KW-1185">Reference proteome</keyword>
<dbReference type="InterPro" id="IPR000792">
    <property type="entry name" value="Tscrpt_reg_LuxR_C"/>
</dbReference>
<feature type="domain" description="HTH luxR-type" evidence="5">
    <location>
        <begin position="807"/>
        <end position="870"/>
    </location>
</feature>
<proteinExistence type="predicted"/>
<dbReference type="EMBL" id="JADZLT010000050">
    <property type="protein sequence ID" value="MBH0238334.1"/>
    <property type="molecule type" value="Genomic_DNA"/>
</dbReference>
<dbReference type="SUPFAM" id="SSF46894">
    <property type="entry name" value="C-terminal effector domain of the bipartite response regulators"/>
    <property type="match status" value="1"/>
</dbReference>
<dbReference type="Gene3D" id="1.10.10.10">
    <property type="entry name" value="Winged helix-like DNA-binding domain superfamily/Winged helix DNA-binding domain"/>
    <property type="match status" value="1"/>
</dbReference>
<organism evidence="6 7">
    <name type="scientific">Methylobrevis albus</name>
    <dbReference type="NCBI Taxonomy" id="2793297"/>
    <lineage>
        <taxon>Bacteria</taxon>
        <taxon>Pseudomonadati</taxon>
        <taxon>Pseudomonadota</taxon>
        <taxon>Alphaproteobacteria</taxon>
        <taxon>Hyphomicrobiales</taxon>
        <taxon>Pleomorphomonadaceae</taxon>
        <taxon>Methylobrevis</taxon>
    </lineage>
</organism>
<evidence type="ECO:0000313" key="7">
    <source>
        <dbReference type="Proteomes" id="UP000631694"/>
    </source>
</evidence>
<keyword evidence="3" id="KW-0804">Transcription</keyword>
<dbReference type="InterPro" id="IPR027417">
    <property type="entry name" value="P-loop_NTPase"/>
</dbReference>
<dbReference type="PROSITE" id="PS50043">
    <property type="entry name" value="HTH_LUXR_2"/>
    <property type="match status" value="1"/>
</dbReference>
<dbReference type="Proteomes" id="UP000631694">
    <property type="component" value="Unassembled WGS sequence"/>
</dbReference>
<feature type="compositionally biased region" description="Low complexity" evidence="4">
    <location>
        <begin position="793"/>
        <end position="802"/>
    </location>
</feature>
<dbReference type="PRINTS" id="PR00038">
    <property type="entry name" value="HTHLUXR"/>
</dbReference>
<evidence type="ECO:0000256" key="2">
    <source>
        <dbReference type="ARBA" id="ARBA00023125"/>
    </source>
</evidence>
<keyword evidence="1" id="KW-0805">Transcription regulation</keyword>
<name>A0A931I2P7_9HYPH</name>
<gene>
    <name evidence="6" type="ORF">I5731_10905</name>
</gene>
<dbReference type="RefSeq" id="WP_197311416.1">
    <property type="nucleotide sequence ID" value="NZ_JADZLT010000050.1"/>
</dbReference>
<dbReference type="GO" id="GO:0006355">
    <property type="term" value="P:regulation of DNA-templated transcription"/>
    <property type="evidence" value="ECO:0007669"/>
    <property type="project" value="InterPro"/>
</dbReference>
<protein>
    <submittedName>
        <fullName evidence="6">AAA family ATPase</fullName>
    </submittedName>
</protein>
<dbReference type="PANTHER" id="PTHR44688:SF16">
    <property type="entry name" value="DNA-BINDING TRANSCRIPTIONAL ACTIVATOR DEVR_DOSR"/>
    <property type="match status" value="1"/>
</dbReference>
<reference evidence="6" key="1">
    <citation type="submission" date="2020-12" db="EMBL/GenBank/DDBJ databases">
        <title>Methylobrevis albus sp. nov., isolated from fresh water lack sediment.</title>
        <authorList>
            <person name="Zou Q."/>
        </authorList>
    </citation>
    <scope>NUCLEOTIDE SEQUENCE</scope>
    <source>
        <strain evidence="6">L22</strain>
    </source>
</reference>
<keyword evidence="2" id="KW-0238">DNA-binding</keyword>
<dbReference type="InterPro" id="IPR011990">
    <property type="entry name" value="TPR-like_helical_dom_sf"/>
</dbReference>
<dbReference type="Pfam" id="PF25873">
    <property type="entry name" value="WHD_MalT"/>
    <property type="match status" value="1"/>
</dbReference>
<comment type="caution">
    <text evidence="6">The sequence shown here is derived from an EMBL/GenBank/DDBJ whole genome shotgun (WGS) entry which is preliminary data.</text>
</comment>
<dbReference type="InterPro" id="IPR041664">
    <property type="entry name" value="AAA_16"/>
</dbReference>
<evidence type="ECO:0000256" key="3">
    <source>
        <dbReference type="ARBA" id="ARBA00023163"/>
    </source>
</evidence>
<dbReference type="CDD" id="cd06170">
    <property type="entry name" value="LuxR_C_like"/>
    <property type="match status" value="1"/>
</dbReference>
<feature type="region of interest" description="Disordered" evidence="4">
    <location>
        <begin position="793"/>
        <end position="814"/>
    </location>
</feature>
<dbReference type="AlphaFoldDB" id="A0A931I2P7"/>
<dbReference type="SMART" id="SM00421">
    <property type="entry name" value="HTH_LUXR"/>
    <property type="match status" value="1"/>
</dbReference>
<dbReference type="Pfam" id="PF13191">
    <property type="entry name" value="AAA_16"/>
    <property type="match status" value="1"/>
</dbReference>
<accession>A0A931I2P7</accession>
<evidence type="ECO:0000256" key="4">
    <source>
        <dbReference type="SAM" id="MobiDB-lite"/>
    </source>
</evidence>